<keyword evidence="2" id="KW-1185">Reference proteome</keyword>
<dbReference type="PANTHER" id="PTHR33480">
    <property type="entry name" value="SET DOMAIN-CONTAINING PROTEIN-RELATED"/>
    <property type="match status" value="1"/>
</dbReference>
<dbReference type="PANTHER" id="PTHR33480:SF1">
    <property type="entry name" value="TYR RECOMBINASE DOMAIN-CONTAINING PROTEIN"/>
    <property type="match status" value="1"/>
</dbReference>
<dbReference type="EMBL" id="JANEYF010002194">
    <property type="protein sequence ID" value="KAJ8949932.1"/>
    <property type="molecule type" value="Genomic_DNA"/>
</dbReference>
<dbReference type="AlphaFoldDB" id="A0AAV8YFV4"/>
<accession>A0AAV8YFV4</accession>
<gene>
    <name evidence="1" type="ORF">NQ314_008094</name>
</gene>
<name>A0AAV8YFV4_9CUCU</name>
<feature type="non-terminal residue" evidence="1">
    <location>
        <position position="1"/>
    </location>
</feature>
<proteinExistence type="predicted"/>
<protein>
    <submittedName>
        <fullName evidence="1">Uncharacterized protein</fullName>
    </submittedName>
</protein>
<evidence type="ECO:0000313" key="1">
    <source>
        <dbReference type="EMBL" id="KAJ8949932.1"/>
    </source>
</evidence>
<evidence type="ECO:0000313" key="2">
    <source>
        <dbReference type="Proteomes" id="UP001162156"/>
    </source>
</evidence>
<dbReference type="Proteomes" id="UP001162156">
    <property type="component" value="Unassembled WGS sequence"/>
</dbReference>
<sequence length="558" mass="65050">VTNQRYTRKQSARERPTICPICYEDVVTHFPRHLSRHHPKDPEVKRMLSLKPNSKERLEIVSAFRKRGYFILKTEKDISYPVRSSKDSDTDHVVCMFCLGLYNKKMLYRHVKVCKSKPHDVTNPGKNCLSKSQTFMTSRNHEFLRTSRLREEVFETMRADSVSNGLFDVLKPEMFETLVAAAKIISGYNENKKSFRAPSLALHMGTNLKTVCNIAFKTVIERKQIPNISWENRDEKKSDIKDLKNLIEAHWCNEISSLALKDLKERQWQKPNHLPLTEDILLFKKYIEEISENAHESLQKGINNIRQTTNIVPDTNPYLFANPGIENKWIRGDYIIRMLPKKCGAKHPVLLTSTKFRKHIATTLQLMNMRADEMEQVATFMGQTHAQFYRLPQDIYQTAKVVKVLLLLEKGKGKEFHGKNLEEINLDRDYYDSDVSCEEDKNEVDNTTEKRKRRLTDDTDITNEIGEQIGYEEICKMDKKGGNVGEEKAKINNTEDLKEKTRKIQTKDEEIGCNKEKIKYDYLREKTTEFETNDKGTLRLRSIAGRSRWTSAEKKKTN</sequence>
<comment type="caution">
    <text evidence="1">The sequence shown here is derived from an EMBL/GenBank/DDBJ whole genome shotgun (WGS) entry which is preliminary data.</text>
</comment>
<reference evidence="1" key="1">
    <citation type="journal article" date="2023" name="Insect Mol. Biol.">
        <title>Genome sequencing provides insights into the evolution of gene families encoding plant cell wall-degrading enzymes in longhorned beetles.</title>
        <authorList>
            <person name="Shin N.R."/>
            <person name="Okamura Y."/>
            <person name="Kirsch R."/>
            <person name="Pauchet Y."/>
        </authorList>
    </citation>
    <scope>NUCLEOTIDE SEQUENCE</scope>
    <source>
        <strain evidence="1">RBIC_L_NR</strain>
    </source>
</reference>
<organism evidence="1 2">
    <name type="scientific">Rhamnusium bicolor</name>
    <dbReference type="NCBI Taxonomy" id="1586634"/>
    <lineage>
        <taxon>Eukaryota</taxon>
        <taxon>Metazoa</taxon>
        <taxon>Ecdysozoa</taxon>
        <taxon>Arthropoda</taxon>
        <taxon>Hexapoda</taxon>
        <taxon>Insecta</taxon>
        <taxon>Pterygota</taxon>
        <taxon>Neoptera</taxon>
        <taxon>Endopterygota</taxon>
        <taxon>Coleoptera</taxon>
        <taxon>Polyphaga</taxon>
        <taxon>Cucujiformia</taxon>
        <taxon>Chrysomeloidea</taxon>
        <taxon>Cerambycidae</taxon>
        <taxon>Lepturinae</taxon>
        <taxon>Rhagiini</taxon>
        <taxon>Rhamnusium</taxon>
    </lineage>
</organism>